<protein>
    <submittedName>
        <fullName evidence="2">Uncharacterized protein</fullName>
    </submittedName>
</protein>
<dbReference type="EMBL" id="JXUO01000093">
    <property type="protein sequence ID" value="KKZ14951.1"/>
    <property type="molecule type" value="Genomic_DNA"/>
</dbReference>
<gene>
    <name evidence="2" type="ORF">TH68_03035</name>
</gene>
<evidence type="ECO:0000313" key="2">
    <source>
        <dbReference type="EMBL" id="KKZ14951.1"/>
    </source>
</evidence>
<name>A0A6N3X4L6_9SYNE</name>
<evidence type="ECO:0000313" key="3">
    <source>
        <dbReference type="Proteomes" id="UP000035054"/>
    </source>
</evidence>
<keyword evidence="1" id="KW-0812">Transmembrane</keyword>
<feature type="transmembrane region" description="Helical" evidence="1">
    <location>
        <begin position="50"/>
        <end position="75"/>
    </location>
</feature>
<feature type="transmembrane region" description="Helical" evidence="1">
    <location>
        <begin position="87"/>
        <end position="109"/>
    </location>
</feature>
<evidence type="ECO:0000256" key="1">
    <source>
        <dbReference type="SAM" id="Phobius"/>
    </source>
</evidence>
<keyword evidence="1" id="KW-0472">Membrane</keyword>
<keyword evidence="1" id="KW-1133">Transmembrane helix</keyword>
<organism evidence="2 3">
    <name type="scientific">Candidatus Synechococcus spongiarum 142</name>
    <dbReference type="NCBI Taxonomy" id="1608213"/>
    <lineage>
        <taxon>Bacteria</taxon>
        <taxon>Bacillati</taxon>
        <taxon>Cyanobacteriota</taxon>
        <taxon>Cyanophyceae</taxon>
        <taxon>Synechococcales</taxon>
        <taxon>Synechococcaceae</taxon>
        <taxon>Synechococcus</taxon>
    </lineage>
</organism>
<sequence length="121" mass="13452">MTREMVNTSLNWVSLIGFLLFLYAVPAAAMGAVQISFVLHRRADGRPANFVKIAFIVFQSLGRLVCMPVAASIMLFQGWRLDPVLQFAVTLLALGVVCESAFSIASDYYKWKFRTGKGKTK</sequence>
<comment type="caution">
    <text evidence="2">The sequence shown here is derived from an EMBL/GenBank/DDBJ whole genome shotgun (WGS) entry which is preliminary data.</text>
</comment>
<reference evidence="2 3" key="1">
    <citation type="submission" date="2015-01" db="EMBL/GenBank/DDBJ databases">
        <title>Lifestyle Evolution in Cyanobacterial Symbionts of Sponges.</title>
        <authorList>
            <person name="Burgsdorf I."/>
            <person name="Slaby B.M."/>
            <person name="Handley K.M."/>
            <person name="Haber M."/>
            <person name="Blom J."/>
            <person name="Marshall C.W."/>
            <person name="Gilbert J.A."/>
            <person name="Hentschel U."/>
            <person name="Steindler L."/>
        </authorList>
    </citation>
    <scope>NUCLEOTIDE SEQUENCE [LARGE SCALE GENOMIC DNA]</scope>
    <source>
        <strain evidence="2">142</strain>
    </source>
</reference>
<proteinExistence type="predicted"/>
<feature type="transmembrane region" description="Helical" evidence="1">
    <location>
        <begin position="12"/>
        <end position="38"/>
    </location>
</feature>
<dbReference type="AlphaFoldDB" id="A0A6N3X4L6"/>
<accession>A0A6N3X4L6</accession>
<dbReference type="Proteomes" id="UP000035054">
    <property type="component" value="Unassembled WGS sequence"/>
</dbReference>